<accession>A0A6L8RLP7</accession>
<sequence length="265" mass="30357">MASPVTLFIVEGESRDLRFAEKMKELFLKGRDDLRVICLPAAQNIYMLYERLAEEDFDLDVVEVLRETVPSAAKCLEGVERDSVDEVFLFFDYDSHQNNAPGCESDALVEAMLLAFDNEHESGKLYISYPMVEALYDYRAGQCQAHSGCFVDNSEIAQYKKMSGEGNVNVGKHMELPQWKDAIAAFVLRCKCLLDLDEVSFGTYRELVTVDAIFREEKRMRSEDGSVFVLSAFPEFLLDYFDDKFFNSMAPMRHLKFDDCPREKG</sequence>
<gene>
    <name evidence="1" type="ORF">GT635_09795</name>
</gene>
<organism evidence="1 2">
    <name type="scientific">Collinsella aerofaciens</name>
    <dbReference type="NCBI Taxonomy" id="74426"/>
    <lineage>
        <taxon>Bacteria</taxon>
        <taxon>Bacillati</taxon>
        <taxon>Actinomycetota</taxon>
        <taxon>Coriobacteriia</taxon>
        <taxon>Coriobacteriales</taxon>
        <taxon>Coriobacteriaceae</taxon>
        <taxon>Collinsella</taxon>
    </lineage>
</organism>
<name>A0A6L8RLP7_9ACTN</name>
<proteinExistence type="predicted"/>
<dbReference type="RefSeq" id="WP_161154730.1">
    <property type="nucleotide sequence ID" value="NZ_JBCOIM010000027.1"/>
</dbReference>
<evidence type="ECO:0008006" key="3">
    <source>
        <dbReference type="Google" id="ProtNLM"/>
    </source>
</evidence>
<dbReference type="EMBL" id="WWTB01000028">
    <property type="protein sequence ID" value="MZJ86730.1"/>
    <property type="molecule type" value="Genomic_DNA"/>
</dbReference>
<dbReference type="AlphaFoldDB" id="A0A6L8RLP7"/>
<reference evidence="1 2" key="1">
    <citation type="journal article" date="2019" name="Nat. Med.">
        <title>A library of human gut bacterial isolates paired with longitudinal multiomics data enables mechanistic microbiome research.</title>
        <authorList>
            <person name="Poyet M."/>
            <person name="Groussin M."/>
            <person name="Gibbons S.M."/>
            <person name="Avila-Pacheco J."/>
            <person name="Jiang X."/>
            <person name="Kearney S.M."/>
            <person name="Perrotta A.R."/>
            <person name="Berdy B."/>
            <person name="Zhao S."/>
            <person name="Lieberman T.D."/>
            <person name="Swanson P.K."/>
            <person name="Smith M."/>
            <person name="Roesemann S."/>
            <person name="Alexander J.E."/>
            <person name="Rich S.A."/>
            <person name="Livny J."/>
            <person name="Vlamakis H."/>
            <person name="Clish C."/>
            <person name="Bullock K."/>
            <person name="Deik A."/>
            <person name="Scott J."/>
            <person name="Pierce K.A."/>
            <person name="Xavier R.J."/>
            <person name="Alm E.J."/>
        </authorList>
    </citation>
    <scope>NUCLEOTIDE SEQUENCE [LARGE SCALE GENOMIC DNA]</scope>
    <source>
        <strain evidence="1 2">BIOML-A10</strain>
    </source>
</reference>
<comment type="caution">
    <text evidence="1">The sequence shown here is derived from an EMBL/GenBank/DDBJ whole genome shotgun (WGS) entry which is preliminary data.</text>
</comment>
<evidence type="ECO:0000313" key="2">
    <source>
        <dbReference type="Proteomes" id="UP000481598"/>
    </source>
</evidence>
<evidence type="ECO:0000313" key="1">
    <source>
        <dbReference type="EMBL" id="MZJ86730.1"/>
    </source>
</evidence>
<dbReference type="Proteomes" id="UP000481598">
    <property type="component" value="Unassembled WGS sequence"/>
</dbReference>
<protein>
    <recommendedName>
        <fullName evidence="3">DUF4276 family protein</fullName>
    </recommendedName>
</protein>